<accession>A0A0D2B441</accession>
<sequence length="389" mass="43192">MSSIAINQEQQSESNGSQGASFLSLPLEIRDHIYALLFDGLVVSPVVEASDDNEIPPYSLSSTSEPAIPISSLLLPYDAVESSVNEISSHSQWPTSEPAIPIWSLLQPYDAAEPSVNGISPHNQSSTSEPAIPIWSLLQPPDARESSVSEISSHSQPPAEADSSADTKSSVKVENDPIPLLDALSIFLVCRQVYAEAQGTFFRFATFSLETYGQHELFTQERMLPNLQRVQRLRISFGLLDEWTTDELDERTPTLAEFEIRDITARLGHRDLAGLDELYQQSLPGPNFRPPSRLAEHWLKYCAMIVLGCVRMPHHLIPEHMDEIGERGTLILCFQPRCVFDLPPEDHLPMFSLAEHSFGDLVYSHSKGQTTFVRYAVHEEPSVCVAGGL</sequence>
<dbReference type="AlphaFoldDB" id="A0A0D2B441"/>
<evidence type="ECO:0000256" key="1">
    <source>
        <dbReference type="SAM" id="MobiDB-lite"/>
    </source>
</evidence>
<reference evidence="2 3" key="1">
    <citation type="submission" date="2015-01" db="EMBL/GenBank/DDBJ databases">
        <title>The Genome Sequence of Cladophialophora immunda CBS83496.</title>
        <authorList>
            <consortium name="The Broad Institute Genomics Platform"/>
            <person name="Cuomo C."/>
            <person name="de Hoog S."/>
            <person name="Gorbushina A."/>
            <person name="Stielow B."/>
            <person name="Teixiera M."/>
            <person name="Abouelleil A."/>
            <person name="Chapman S.B."/>
            <person name="Priest M."/>
            <person name="Young S.K."/>
            <person name="Wortman J."/>
            <person name="Nusbaum C."/>
            <person name="Birren B."/>
        </authorList>
    </citation>
    <scope>NUCLEOTIDE SEQUENCE [LARGE SCALE GENOMIC DNA]</scope>
    <source>
        <strain evidence="2 3">CBS 83496</strain>
    </source>
</reference>
<protein>
    <submittedName>
        <fullName evidence="2">Uncharacterized protein</fullName>
    </submittedName>
</protein>
<dbReference type="OrthoDB" id="4154336at2759"/>
<name>A0A0D2B441_9EURO</name>
<dbReference type="VEuPathDB" id="FungiDB:PV07_03905"/>
<organism evidence="2 3">
    <name type="scientific">Cladophialophora immunda</name>
    <dbReference type="NCBI Taxonomy" id="569365"/>
    <lineage>
        <taxon>Eukaryota</taxon>
        <taxon>Fungi</taxon>
        <taxon>Dikarya</taxon>
        <taxon>Ascomycota</taxon>
        <taxon>Pezizomycotina</taxon>
        <taxon>Eurotiomycetes</taxon>
        <taxon>Chaetothyriomycetidae</taxon>
        <taxon>Chaetothyriales</taxon>
        <taxon>Herpotrichiellaceae</taxon>
        <taxon>Cladophialophora</taxon>
    </lineage>
</organism>
<gene>
    <name evidence="2" type="ORF">PV07_03905</name>
</gene>
<dbReference type="HOGENOM" id="CLU_709803_0_0_1"/>
<dbReference type="EMBL" id="KN847041">
    <property type="protein sequence ID" value="KIW32352.1"/>
    <property type="molecule type" value="Genomic_DNA"/>
</dbReference>
<keyword evidence="3" id="KW-1185">Reference proteome</keyword>
<dbReference type="PANTHER" id="PTHR38790">
    <property type="entry name" value="2EXR DOMAIN-CONTAINING PROTEIN-RELATED"/>
    <property type="match status" value="1"/>
</dbReference>
<feature type="region of interest" description="Disordered" evidence="1">
    <location>
        <begin position="146"/>
        <end position="170"/>
    </location>
</feature>
<dbReference type="GeneID" id="27343099"/>
<dbReference type="PANTHER" id="PTHR38790:SF4">
    <property type="entry name" value="2EXR DOMAIN-CONTAINING PROTEIN"/>
    <property type="match status" value="1"/>
</dbReference>
<proteinExistence type="predicted"/>
<dbReference type="Proteomes" id="UP000054466">
    <property type="component" value="Unassembled WGS sequence"/>
</dbReference>
<evidence type="ECO:0000313" key="3">
    <source>
        <dbReference type="Proteomes" id="UP000054466"/>
    </source>
</evidence>
<evidence type="ECO:0000313" key="2">
    <source>
        <dbReference type="EMBL" id="KIW32352.1"/>
    </source>
</evidence>
<dbReference type="RefSeq" id="XP_016252568.1">
    <property type="nucleotide sequence ID" value="XM_016390666.1"/>
</dbReference>